<dbReference type="SUPFAM" id="SSF54285">
    <property type="entry name" value="MoaD/ThiS"/>
    <property type="match status" value="1"/>
</dbReference>
<evidence type="ECO:0000313" key="1">
    <source>
        <dbReference type="EMBL" id="BCU71440.1"/>
    </source>
</evidence>
<sequence>MDLVRENKRLEVELPEKATVRDLLKKIGYRVQGSVVVKDDVPVIEDERLKDGDTVKVFLAASGG</sequence>
<gene>
    <name evidence="1" type="ORF">KN1_27370</name>
</gene>
<dbReference type="InterPro" id="IPR016155">
    <property type="entry name" value="Mopterin_synth/thiamin_S_b"/>
</dbReference>
<dbReference type="Proteomes" id="UP000825123">
    <property type="component" value="Chromosome"/>
</dbReference>
<organism evidence="1 2">
    <name type="scientific">Stygiolobus caldivivus</name>
    <dbReference type="NCBI Taxonomy" id="2824673"/>
    <lineage>
        <taxon>Archaea</taxon>
        <taxon>Thermoproteota</taxon>
        <taxon>Thermoprotei</taxon>
        <taxon>Sulfolobales</taxon>
        <taxon>Sulfolobaceae</taxon>
        <taxon>Stygiolobus</taxon>
    </lineage>
</organism>
<reference evidence="1 2" key="1">
    <citation type="submission" date="2021-04" db="EMBL/GenBank/DDBJ databases">
        <title>Complete genome sequence of Stygiolobus sp. KN-1.</title>
        <authorList>
            <person name="Nakamura K."/>
            <person name="Sakai H."/>
            <person name="Kurosawa N."/>
        </authorList>
    </citation>
    <scope>NUCLEOTIDE SEQUENCE [LARGE SCALE GENOMIC DNA]</scope>
    <source>
        <strain evidence="1 2">KN-1</strain>
    </source>
</reference>
<accession>A0A8D5U7Y8</accession>
<dbReference type="InterPro" id="IPR012675">
    <property type="entry name" value="Beta-grasp_dom_sf"/>
</dbReference>
<name>A0A8D5U7Y8_9CREN</name>
<protein>
    <recommendedName>
        <fullName evidence="3">Thiamine biosynthesis protein ThiS</fullName>
    </recommendedName>
</protein>
<dbReference type="AlphaFoldDB" id="A0A8D5U7Y8"/>
<evidence type="ECO:0008006" key="3">
    <source>
        <dbReference type="Google" id="ProtNLM"/>
    </source>
</evidence>
<dbReference type="KEGG" id="csty:KN1_27370"/>
<keyword evidence="2" id="KW-1185">Reference proteome</keyword>
<proteinExistence type="predicted"/>
<dbReference type="Gene3D" id="3.10.20.30">
    <property type="match status" value="1"/>
</dbReference>
<dbReference type="InterPro" id="IPR003749">
    <property type="entry name" value="ThiS/MoaD-like"/>
</dbReference>
<dbReference type="EMBL" id="AP024597">
    <property type="protein sequence ID" value="BCU71440.1"/>
    <property type="molecule type" value="Genomic_DNA"/>
</dbReference>
<dbReference type="Pfam" id="PF02597">
    <property type="entry name" value="ThiS"/>
    <property type="match status" value="1"/>
</dbReference>
<evidence type="ECO:0000313" key="2">
    <source>
        <dbReference type="Proteomes" id="UP000825123"/>
    </source>
</evidence>